<proteinExistence type="predicted"/>
<dbReference type="InterPro" id="IPR037523">
    <property type="entry name" value="VOC_core"/>
</dbReference>
<dbReference type="SUPFAM" id="SSF54593">
    <property type="entry name" value="Glyoxalase/Bleomycin resistance protein/Dihydroxybiphenyl dioxygenase"/>
    <property type="match status" value="1"/>
</dbReference>
<dbReference type="InterPro" id="IPR004360">
    <property type="entry name" value="Glyas_Fos-R_dOase_dom"/>
</dbReference>
<evidence type="ECO:0000313" key="3">
    <source>
        <dbReference type="EMBL" id="MBB6645109.1"/>
    </source>
</evidence>
<keyword evidence="1" id="KW-0479">Metal-binding</keyword>
<evidence type="ECO:0000256" key="1">
    <source>
        <dbReference type="ARBA" id="ARBA00022723"/>
    </source>
</evidence>
<dbReference type="Gene3D" id="3.10.180.10">
    <property type="entry name" value="2,3-Dihydroxybiphenyl 1,2-Dioxygenase, domain 1"/>
    <property type="match status" value="1"/>
</dbReference>
<evidence type="ECO:0000259" key="2">
    <source>
        <dbReference type="PROSITE" id="PS51819"/>
    </source>
</evidence>
<dbReference type="Proteomes" id="UP000546257">
    <property type="component" value="Unassembled WGS sequence"/>
</dbReference>
<feature type="domain" description="VOC" evidence="2">
    <location>
        <begin position="11"/>
        <end position="156"/>
    </location>
</feature>
<dbReference type="Pfam" id="PF00903">
    <property type="entry name" value="Glyoxalase"/>
    <property type="match status" value="1"/>
</dbReference>
<sequence length="167" mass="18603">MSEGERPYPRTMGHIGLAVSDIDEAFEWYQDVLGLTPVMEPDTVEAGVGHFGMLAQDAVGQDFGEMKIAHLATGNHVGLELFEFEGVERNDPDPTSAGLSHFCVQDPNVQATADRIAEHGGEQLSSKVWNIFPDTPDYRMCYCADPWGNIVELHSRGYEHMHCNMEY</sequence>
<dbReference type="PANTHER" id="PTHR43048:SF6">
    <property type="entry name" value="BLR8189 PROTEIN"/>
    <property type="match status" value="1"/>
</dbReference>
<evidence type="ECO:0000313" key="4">
    <source>
        <dbReference type="Proteomes" id="UP000546257"/>
    </source>
</evidence>
<dbReference type="InterPro" id="IPR051785">
    <property type="entry name" value="MMCE/EMCE_epimerase"/>
</dbReference>
<keyword evidence="4" id="KW-1185">Reference proteome</keyword>
<dbReference type="RefSeq" id="WP_185191486.1">
    <property type="nucleotide sequence ID" value="NZ_JACKXD010000001.1"/>
</dbReference>
<dbReference type="PANTHER" id="PTHR43048">
    <property type="entry name" value="METHYLMALONYL-COA EPIMERASE"/>
    <property type="match status" value="1"/>
</dbReference>
<dbReference type="EMBL" id="JACKXD010000001">
    <property type="protein sequence ID" value="MBB6645109.1"/>
    <property type="molecule type" value="Genomic_DNA"/>
</dbReference>
<gene>
    <name evidence="3" type="ORF">H5V44_02135</name>
</gene>
<dbReference type="AlphaFoldDB" id="A0A7J9SG68"/>
<dbReference type="GO" id="GO:0046491">
    <property type="term" value="P:L-methylmalonyl-CoA metabolic process"/>
    <property type="evidence" value="ECO:0007669"/>
    <property type="project" value="TreeGrafter"/>
</dbReference>
<dbReference type="GO" id="GO:0004493">
    <property type="term" value="F:methylmalonyl-CoA epimerase activity"/>
    <property type="evidence" value="ECO:0007669"/>
    <property type="project" value="TreeGrafter"/>
</dbReference>
<comment type="caution">
    <text evidence="3">The sequence shown here is derived from an EMBL/GenBank/DDBJ whole genome shotgun (WGS) entry which is preliminary data.</text>
</comment>
<accession>A0A7J9SG68</accession>
<name>A0A7J9SG68_9EURY</name>
<dbReference type="GO" id="GO:0046872">
    <property type="term" value="F:metal ion binding"/>
    <property type="evidence" value="ECO:0007669"/>
    <property type="project" value="UniProtKB-KW"/>
</dbReference>
<reference evidence="3 4" key="1">
    <citation type="submission" date="2020-08" db="EMBL/GenBank/DDBJ databases">
        <authorList>
            <person name="Seo M.-J."/>
        </authorList>
    </citation>
    <scope>NUCLEOTIDE SEQUENCE [LARGE SCALE GENOMIC DNA]</scope>
    <source>
        <strain evidence="3 4">MBLA0160</strain>
    </source>
</reference>
<dbReference type="PROSITE" id="PS51819">
    <property type="entry name" value="VOC"/>
    <property type="match status" value="1"/>
</dbReference>
<dbReference type="InterPro" id="IPR029068">
    <property type="entry name" value="Glyas_Bleomycin-R_OHBP_Dase"/>
</dbReference>
<organism evidence="3 4">
    <name type="scientific">Halobellus ruber</name>
    <dbReference type="NCBI Taxonomy" id="2761102"/>
    <lineage>
        <taxon>Archaea</taxon>
        <taxon>Methanobacteriati</taxon>
        <taxon>Methanobacteriota</taxon>
        <taxon>Stenosarchaea group</taxon>
        <taxon>Halobacteria</taxon>
        <taxon>Halobacteriales</taxon>
        <taxon>Haloferacaceae</taxon>
        <taxon>Halobellus</taxon>
    </lineage>
</organism>
<protein>
    <submittedName>
        <fullName evidence="3">VOC family protein</fullName>
    </submittedName>
</protein>